<comment type="caution">
    <text evidence="7">The sequence shown here is derived from an EMBL/GenBank/DDBJ whole genome shotgun (WGS) entry which is preliminary data.</text>
</comment>
<evidence type="ECO:0000256" key="4">
    <source>
        <dbReference type="ARBA" id="ARBA00022723"/>
    </source>
</evidence>
<dbReference type="Proteomes" id="UP000032545">
    <property type="component" value="Unassembled WGS sequence"/>
</dbReference>
<dbReference type="InterPro" id="IPR033749">
    <property type="entry name" value="Polyprenyl_synt_CS"/>
</dbReference>
<dbReference type="GO" id="GO:0046872">
    <property type="term" value="F:metal ion binding"/>
    <property type="evidence" value="ECO:0007669"/>
    <property type="project" value="UniProtKB-KW"/>
</dbReference>
<evidence type="ECO:0000256" key="6">
    <source>
        <dbReference type="RuleBase" id="RU004466"/>
    </source>
</evidence>
<dbReference type="SUPFAM" id="SSF48576">
    <property type="entry name" value="Terpenoid synthases"/>
    <property type="match status" value="1"/>
</dbReference>
<dbReference type="SFLD" id="SFLDG01017">
    <property type="entry name" value="Polyprenyl_Transferase_Like"/>
    <property type="match status" value="1"/>
</dbReference>
<evidence type="ECO:0000313" key="7">
    <source>
        <dbReference type="EMBL" id="KJE23278.1"/>
    </source>
</evidence>
<comment type="similarity">
    <text evidence="2 6">Belongs to the FPP/GGPP synthase family.</text>
</comment>
<dbReference type="Gene3D" id="1.10.600.10">
    <property type="entry name" value="Farnesyl Diphosphate Synthase"/>
    <property type="match status" value="1"/>
</dbReference>
<protein>
    <submittedName>
        <fullName evidence="7">Geranylgeranyl pyrophosphate synthase</fullName>
        <ecNumber evidence="7">2.5.1.30</ecNumber>
    </submittedName>
</protein>
<keyword evidence="8" id="KW-1185">Reference proteome</keyword>
<reference evidence="8" key="1">
    <citation type="submission" date="2015-02" db="EMBL/GenBank/DDBJ databases">
        <title>Draft Genome of Frankia sp. CpI1-S.</title>
        <authorList>
            <person name="Oshone R.T."/>
            <person name="Ngom M."/>
            <person name="Ghodhbane-Gtari F."/>
            <person name="Gtari M."/>
            <person name="Morris K."/>
            <person name="Thomas K."/>
            <person name="Sen A."/>
            <person name="Tisa L.S."/>
        </authorList>
    </citation>
    <scope>NUCLEOTIDE SEQUENCE [LARGE SCALE GENOMIC DNA]</scope>
    <source>
        <strain evidence="8">CpI1-S</strain>
    </source>
</reference>
<comment type="cofactor">
    <cofactor evidence="1">
        <name>Mg(2+)</name>
        <dbReference type="ChEBI" id="CHEBI:18420"/>
    </cofactor>
</comment>
<dbReference type="EC" id="2.5.1.30" evidence="7"/>
<dbReference type="RefSeq" id="WP_044885133.1">
    <property type="nucleotide sequence ID" value="NZ_JYFN01000015.1"/>
</dbReference>
<dbReference type="CDD" id="cd00685">
    <property type="entry name" value="Trans_IPPS_HT"/>
    <property type="match status" value="1"/>
</dbReference>
<evidence type="ECO:0000256" key="2">
    <source>
        <dbReference type="ARBA" id="ARBA00006706"/>
    </source>
</evidence>
<dbReference type="AlphaFoldDB" id="A0A0D8BG96"/>
<dbReference type="PANTHER" id="PTHR12001">
    <property type="entry name" value="GERANYLGERANYL PYROPHOSPHATE SYNTHASE"/>
    <property type="match status" value="1"/>
</dbReference>
<dbReference type="PATRIC" id="fig|1502723.3.peg.1557"/>
<dbReference type="OrthoDB" id="4497239at2"/>
<dbReference type="InterPro" id="IPR000092">
    <property type="entry name" value="Polyprenyl_synt"/>
</dbReference>
<reference evidence="7 8" key="2">
    <citation type="journal article" date="2016" name="Genome Announc.">
        <title>Permanent Draft Genome Sequences for Two Variants of Frankia sp. Strain CpI1, the First Frankia Strain Isolated from Root Nodules of Comptonia peregrina.</title>
        <authorList>
            <person name="Oshone R."/>
            <person name="Hurst S.G.IV."/>
            <person name="Abebe-Akele F."/>
            <person name="Simpson S."/>
            <person name="Morris K."/>
            <person name="Thomas W.K."/>
            <person name="Tisa L.S."/>
        </authorList>
    </citation>
    <scope>NUCLEOTIDE SEQUENCE [LARGE SCALE GENOMIC DNA]</scope>
    <source>
        <strain evidence="8">CpI1-S</strain>
    </source>
</reference>
<sequence>MSAIGLDVVGIRTDPDLEKAVRDGLGQVEELLRASVRSEFSFVTETSRHLVDAGGKRFRPIVVLLAAQFADPHAPGVVPAAVAIELTHLSTLYHDDVMDEAPRRRGAASANARWTNTVAILTGDYLFARASDITADLGPAATRILARTIATLCEGQIRETVGPAPDQDPVEHYLRVVTEKTASLIATSGRLGAMLAGADPLTVDTLATFGELFGVAFQLSDDIIDVASDPADSGKTPGTDLREGIPTLPVLYALQADDRPAARLRELINSDFAAGGGNPEEGVAEAIELLRAHEGMARARRELVTWSTRARECLAPLPDNGAKAALESLADFVIDRTG</sequence>
<dbReference type="InterPro" id="IPR008949">
    <property type="entry name" value="Isoprenoid_synthase_dom_sf"/>
</dbReference>
<dbReference type="EMBL" id="JYFN01000015">
    <property type="protein sequence ID" value="KJE23278.1"/>
    <property type="molecule type" value="Genomic_DNA"/>
</dbReference>
<name>A0A0D8BG96_9ACTN</name>
<dbReference type="Pfam" id="PF00348">
    <property type="entry name" value="polyprenyl_synt"/>
    <property type="match status" value="1"/>
</dbReference>
<gene>
    <name evidence="7" type="ORF">FF36_02481</name>
</gene>
<evidence type="ECO:0000256" key="3">
    <source>
        <dbReference type="ARBA" id="ARBA00022679"/>
    </source>
</evidence>
<keyword evidence="5" id="KW-0460">Magnesium</keyword>
<dbReference type="GO" id="GO:0000010">
    <property type="term" value="F:heptaprenyl diphosphate synthase activity"/>
    <property type="evidence" value="ECO:0007669"/>
    <property type="project" value="UniProtKB-EC"/>
</dbReference>
<dbReference type="SFLD" id="SFLDS00005">
    <property type="entry name" value="Isoprenoid_Synthase_Type_I"/>
    <property type="match status" value="1"/>
</dbReference>
<keyword evidence="4" id="KW-0479">Metal-binding</keyword>
<organism evidence="7 8">
    <name type="scientific">Frankia torreyi</name>
    <dbReference type="NCBI Taxonomy" id="1856"/>
    <lineage>
        <taxon>Bacteria</taxon>
        <taxon>Bacillati</taxon>
        <taxon>Actinomycetota</taxon>
        <taxon>Actinomycetes</taxon>
        <taxon>Frankiales</taxon>
        <taxon>Frankiaceae</taxon>
        <taxon>Frankia</taxon>
    </lineage>
</organism>
<evidence type="ECO:0000313" key="8">
    <source>
        <dbReference type="Proteomes" id="UP000032545"/>
    </source>
</evidence>
<proteinExistence type="inferred from homology"/>
<dbReference type="PANTHER" id="PTHR12001:SF69">
    <property type="entry name" value="ALL TRANS-POLYPRENYL-DIPHOSPHATE SYNTHASE PDSS1"/>
    <property type="match status" value="1"/>
</dbReference>
<dbReference type="GO" id="GO:0008299">
    <property type="term" value="P:isoprenoid biosynthetic process"/>
    <property type="evidence" value="ECO:0007669"/>
    <property type="project" value="InterPro"/>
</dbReference>
<accession>A0A0D8BG96</accession>
<evidence type="ECO:0000256" key="1">
    <source>
        <dbReference type="ARBA" id="ARBA00001946"/>
    </source>
</evidence>
<evidence type="ECO:0000256" key="5">
    <source>
        <dbReference type="ARBA" id="ARBA00022842"/>
    </source>
</evidence>
<keyword evidence="3 6" id="KW-0808">Transferase</keyword>
<dbReference type="PROSITE" id="PS00444">
    <property type="entry name" value="POLYPRENYL_SYNTHASE_2"/>
    <property type="match status" value="1"/>
</dbReference>